<keyword evidence="2" id="KW-1185">Reference proteome</keyword>
<accession>A0ACC3NIT7</accession>
<protein>
    <submittedName>
        <fullName evidence="1">Uncharacterized protein</fullName>
    </submittedName>
</protein>
<reference evidence="1" key="1">
    <citation type="submission" date="2023-07" db="EMBL/GenBank/DDBJ databases">
        <title>Black Yeasts Isolated from many extreme environments.</title>
        <authorList>
            <person name="Coleine C."/>
            <person name="Stajich J.E."/>
            <person name="Selbmann L."/>
        </authorList>
    </citation>
    <scope>NUCLEOTIDE SEQUENCE</scope>
    <source>
        <strain evidence="1">CCFEE 5714</strain>
    </source>
</reference>
<evidence type="ECO:0000313" key="2">
    <source>
        <dbReference type="Proteomes" id="UP001281147"/>
    </source>
</evidence>
<comment type="caution">
    <text evidence="1">The sequence shown here is derived from an EMBL/GenBank/DDBJ whole genome shotgun (WGS) entry which is preliminary data.</text>
</comment>
<organism evidence="1 2">
    <name type="scientific">Vermiconidia calcicola</name>
    <dbReference type="NCBI Taxonomy" id="1690605"/>
    <lineage>
        <taxon>Eukaryota</taxon>
        <taxon>Fungi</taxon>
        <taxon>Dikarya</taxon>
        <taxon>Ascomycota</taxon>
        <taxon>Pezizomycotina</taxon>
        <taxon>Dothideomycetes</taxon>
        <taxon>Dothideomycetidae</taxon>
        <taxon>Mycosphaerellales</taxon>
        <taxon>Extremaceae</taxon>
        <taxon>Vermiconidia</taxon>
    </lineage>
</organism>
<gene>
    <name evidence="1" type="ORF">LTR37_005586</name>
</gene>
<name>A0ACC3NIT7_9PEZI</name>
<dbReference type="Proteomes" id="UP001281147">
    <property type="component" value="Unassembled WGS sequence"/>
</dbReference>
<sequence length="1056" mass="115498">MQHRYAIFAILFALYSAQNVAGRHAIQRRQDPETTAPASITESKITSSDQSTPTSVVSSEQTSTDDAQRKTTASGTSEDRAATTLTTSRSKATPTTASPNATAAAAKKEQQEEKLPIQPSITPALGIAGAILIISGLSYTIIGIKHQWLLVFLSSAYLAALAVVVLIIYVMNPPVSDAIQGAYMVAALLTGLAFGGVSLVFRDVTEGLSCLLGGFCLSMWFLVLKPGGLIADPTGRAIMIGVFSAVGWSVTFSQHTRNYGMILCTAFAGAQITILGIDCFSRAGLKEFWLYIWNLNDQQFPIHTTTYPITRGIRVEIAGTIVLFLFGVLSQFKIWKVVKDRRTKREAQKLEESNQRDMRDSAIGKNVEASNDRSLAQWEAVYGNKGAVRAHPDSGMGTSIASNPKKSASVTEREIEMDHMGGVGRSKNGPSTISEREVPRGLDLNLDDNDNGSWWGDYRSTKPRSHAGSRPSVENSSLRDLEANDRQPAPGGPSVPPLPFQPPTTHNEQTPASLSSKETTLQEQSVAERRGVPLDSLALQKLNQQAPANLPRIEDDRASSMAATADDEPYLDNMSVNRMSLAPSDYQAVAQKERLSPFSDHFQDNVDRSPARSPATPREDPMDENDDEMLLRPATTEEEPSQASAKRESSKQHQRSSSPAARRRSTGSAGSGRREGFEASVADDAASVHSLEGHLPESMSKVAMAYRTNEWAKHIADADQPMPEEADNADEPAVQVEVGQRHEEPRPVDPVALAETAIPDEQKAYKVTTNPYRQSKDNKAGKRKSSGPTPVYAFSRQSSYQSLPRRSSNNSVAQQNLDTRKVSPPYSQQPLVESPIEDAHPSGAYQNSTPYLSTTNLLDERTDRLSRRTTTTNFNALSTAPNVNLISPSPEPGMYTDGSDVMTPLVSDAAQQIPGEEDLSLAQRKSLMEQGKIRRSSAGTPALNRMNSTSNPNLIYDSHQPHRSTTVDNAKQKAMLTQWRQSLQQQGVPRSNPIAEEQARQAMMQQRHHAGYQKQREAEKRETRESMIDVAMRTGQLTSAHQKALRKMQDKANAGH</sequence>
<dbReference type="EMBL" id="JAUTXU010000035">
    <property type="protein sequence ID" value="KAK3717815.1"/>
    <property type="molecule type" value="Genomic_DNA"/>
</dbReference>
<evidence type="ECO:0000313" key="1">
    <source>
        <dbReference type="EMBL" id="KAK3717815.1"/>
    </source>
</evidence>
<proteinExistence type="predicted"/>